<evidence type="ECO:0000313" key="2">
    <source>
        <dbReference type="EMBL" id="KAG7373006.1"/>
    </source>
</evidence>
<feature type="domain" description="Helicase-associated" evidence="1">
    <location>
        <begin position="256"/>
        <end position="322"/>
    </location>
</feature>
<dbReference type="AlphaFoldDB" id="A0A9K3M6H0"/>
<proteinExistence type="predicted"/>
<feature type="domain" description="Helicase-associated" evidence="1">
    <location>
        <begin position="183"/>
        <end position="250"/>
    </location>
</feature>
<evidence type="ECO:0000259" key="1">
    <source>
        <dbReference type="Pfam" id="PF03457"/>
    </source>
</evidence>
<keyword evidence="2" id="KW-0347">Helicase</keyword>
<dbReference type="GO" id="GO:0004386">
    <property type="term" value="F:helicase activity"/>
    <property type="evidence" value="ECO:0007669"/>
    <property type="project" value="UniProtKB-KW"/>
</dbReference>
<dbReference type="Pfam" id="PF03457">
    <property type="entry name" value="HA"/>
    <property type="match status" value="2"/>
</dbReference>
<dbReference type="OrthoDB" id="498381at2759"/>
<keyword evidence="2" id="KW-0378">Hydrolase</keyword>
<organism evidence="2 3">
    <name type="scientific">Nitzschia inconspicua</name>
    <dbReference type="NCBI Taxonomy" id="303405"/>
    <lineage>
        <taxon>Eukaryota</taxon>
        <taxon>Sar</taxon>
        <taxon>Stramenopiles</taxon>
        <taxon>Ochrophyta</taxon>
        <taxon>Bacillariophyta</taxon>
        <taxon>Bacillariophyceae</taxon>
        <taxon>Bacillariophycidae</taxon>
        <taxon>Bacillariales</taxon>
        <taxon>Bacillariaceae</taxon>
        <taxon>Nitzschia</taxon>
    </lineage>
</organism>
<dbReference type="PANTHER" id="PTHR33418:SF1">
    <property type="entry name" value="HELICASE-ASSOCIATED DOMAIN-CONTAINING PROTEIN"/>
    <property type="match status" value="1"/>
</dbReference>
<keyword evidence="2" id="KW-0067">ATP-binding</keyword>
<reference evidence="2" key="1">
    <citation type="journal article" date="2021" name="Sci. Rep.">
        <title>Diploid genomic architecture of Nitzschia inconspicua, an elite biomass production diatom.</title>
        <authorList>
            <person name="Oliver A."/>
            <person name="Podell S."/>
            <person name="Pinowska A."/>
            <person name="Traller J.C."/>
            <person name="Smith S.R."/>
            <person name="McClure R."/>
            <person name="Beliaev A."/>
            <person name="Bohutskyi P."/>
            <person name="Hill E.A."/>
            <person name="Rabines A."/>
            <person name="Zheng H."/>
            <person name="Allen L.Z."/>
            <person name="Kuo A."/>
            <person name="Grigoriev I.V."/>
            <person name="Allen A.E."/>
            <person name="Hazlebeck D."/>
            <person name="Allen E.E."/>
        </authorList>
    </citation>
    <scope>NUCLEOTIDE SEQUENCE</scope>
    <source>
        <strain evidence="2">Hildebrandi</strain>
    </source>
</reference>
<name>A0A9K3M6H0_9STRA</name>
<sequence length="335" mass="38712">MEPFPSINMDATTGTSNGFCRDLENLVSFLDRAEEVASSASSAFMARKTDYSTFNTILLEPTPIRPDHEIAIRKQHSLTKQHIHQQMFHPEHKTVDQFCASAGSSFSDVFSNMDDEPLDLNENIFSPMVAGTSLRDFIFAPKDNPSVLTVRAGAHSFDEKTWSLSHKTGECSSSSIRFRKYQASQWDDRFQELLLFQQEHGHLLVPHSYPPNQKLSQWVKRQRHQYKRKQMGHHSTLTDEREEKLLAVGFIFDSHRAVWHTRFETLKAFYMANGHCGIPSKFEDGSLNVWIKHQRRQYLLFISGEKSIMTEERIAALNSIGFDWNPRNLHRPNRI</sequence>
<dbReference type="Proteomes" id="UP000693970">
    <property type="component" value="Unassembled WGS sequence"/>
</dbReference>
<keyword evidence="2" id="KW-0547">Nucleotide-binding</keyword>
<protein>
    <submittedName>
        <fullName evidence="2">Helicase domain protein</fullName>
    </submittedName>
</protein>
<comment type="caution">
    <text evidence="2">The sequence shown here is derived from an EMBL/GenBank/DDBJ whole genome shotgun (WGS) entry which is preliminary data.</text>
</comment>
<dbReference type="EMBL" id="JAGRRH010000002">
    <property type="protein sequence ID" value="KAG7373006.1"/>
    <property type="molecule type" value="Genomic_DNA"/>
</dbReference>
<keyword evidence="3" id="KW-1185">Reference proteome</keyword>
<gene>
    <name evidence="2" type="ORF">IV203_033730</name>
</gene>
<accession>A0A9K3M6H0</accession>
<dbReference type="InterPro" id="IPR005114">
    <property type="entry name" value="Helicase_assoc"/>
</dbReference>
<evidence type="ECO:0000313" key="3">
    <source>
        <dbReference type="Proteomes" id="UP000693970"/>
    </source>
</evidence>
<dbReference type="PANTHER" id="PTHR33418">
    <property type="entry name" value="HELICASE-ASSOCIATED"/>
    <property type="match status" value="1"/>
</dbReference>
<reference evidence="2" key="2">
    <citation type="submission" date="2021-04" db="EMBL/GenBank/DDBJ databases">
        <authorList>
            <person name="Podell S."/>
        </authorList>
    </citation>
    <scope>NUCLEOTIDE SEQUENCE</scope>
    <source>
        <strain evidence="2">Hildebrandi</strain>
    </source>
</reference>